<dbReference type="Proteomes" id="UP000189055">
    <property type="component" value="Chromosome"/>
</dbReference>
<feature type="region of interest" description="Disordered" evidence="1">
    <location>
        <begin position="24"/>
        <end position="47"/>
    </location>
</feature>
<keyword evidence="2" id="KW-0732">Signal</keyword>
<evidence type="ECO:0000256" key="2">
    <source>
        <dbReference type="SAM" id="SignalP"/>
    </source>
</evidence>
<dbReference type="AlphaFoldDB" id="A0A1U9LCK8"/>
<dbReference type="EMBL" id="CP014687">
    <property type="protein sequence ID" value="AQT04142.1"/>
    <property type="molecule type" value="Genomic_DNA"/>
</dbReference>
<reference evidence="3 4" key="1">
    <citation type="submission" date="2016-03" db="EMBL/GenBank/DDBJ databases">
        <title>Acetic acid bacteria sequencing.</title>
        <authorList>
            <person name="Brandt J."/>
            <person name="Jakob F."/>
            <person name="Vogel R.F."/>
        </authorList>
    </citation>
    <scope>NUCLEOTIDE SEQUENCE [LARGE SCALE GENOMIC DNA]</scope>
    <source>
        <strain evidence="3 4">TMW2.1084</strain>
    </source>
</reference>
<protein>
    <submittedName>
        <fullName evidence="3">Uncharacterized protein</fullName>
    </submittedName>
</protein>
<sequence>MTLLCRLAAISALLMAPAAAHAQAADDGLPETGSKNPYSPLDVPTKLAPESRSLSDLLTDGYAITTASHVAKGEIFTLRKDRKTILCVLTAPFTQSDQNVPTSRCWALN</sequence>
<proteinExistence type="predicted"/>
<evidence type="ECO:0000313" key="4">
    <source>
        <dbReference type="Proteomes" id="UP000189055"/>
    </source>
</evidence>
<organism evidence="3 4">
    <name type="scientific">Acetobacter persici</name>
    <dbReference type="NCBI Taxonomy" id="1076596"/>
    <lineage>
        <taxon>Bacteria</taxon>
        <taxon>Pseudomonadati</taxon>
        <taxon>Pseudomonadota</taxon>
        <taxon>Alphaproteobacteria</taxon>
        <taxon>Acetobacterales</taxon>
        <taxon>Acetobacteraceae</taxon>
        <taxon>Acetobacter</taxon>
    </lineage>
</organism>
<evidence type="ECO:0000256" key="1">
    <source>
        <dbReference type="SAM" id="MobiDB-lite"/>
    </source>
</evidence>
<feature type="signal peptide" evidence="2">
    <location>
        <begin position="1"/>
        <end position="22"/>
    </location>
</feature>
<feature type="chain" id="PRO_5013160451" evidence="2">
    <location>
        <begin position="23"/>
        <end position="109"/>
    </location>
</feature>
<name>A0A1U9LCK8_9PROT</name>
<evidence type="ECO:0000313" key="3">
    <source>
        <dbReference type="EMBL" id="AQT04142.1"/>
    </source>
</evidence>
<gene>
    <name evidence="3" type="ORF">A0U91_03000</name>
</gene>
<accession>A0A1U9LCK8</accession>
<dbReference type="KEGG" id="aper:A0U91_03000"/>